<keyword evidence="5" id="KW-1185">Reference proteome</keyword>
<dbReference type="EMBL" id="JBHSMK010000005">
    <property type="protein sequence ID" value="MFC5437012.1"/>
    <property type="molecule type" value="Genomic_DNA"/>
</dbReference>
<evidence type="ECO:0000313" key="4">
    <source>
        <dbReference type="EMBL" id="MFC5437012.1"/>
    </source>
</evidence>
<gene>
    <name evidence="4" type="ORF">ACFPME_10620</name>
</gene>
<dbReference type="Proteomes" id="UP001596013">
    <property type="component" value="Unassembled WGS sequence"/>
</dbReference>
<dbReference type="PANTHER" id="PTHR30036">
    <property type="entry name" value="D-XYLOSE-BINDING PERIPLASMIC PROTEIN"/>
    <property type="match status" value="1"/>
</dbReference>
<accession>A0ABW0JLR7</accession>
<evidence type="ECO:0000313" key="5">
    <source>
        <dbReference type="Proteomes" id="UP001596013"/>
    </source>
</evidence>
<dbReference type="InterPro" id="IPR028082">
    <property type="entry name" value="Peripla_BP_I"/>
</dbReference>
<dbReference type="CDD" id="cd06312">
    <property type="entry name" value="PBP1_ABC_sugar_binding-like"/>
    <property type="match status" value="1"/>
</dbReference>
<comment type="subcellular location">
    <subcellularLocation>
        <location evidence="1">Periplasm</location>
    </subcellularLocation>
</comment>
<evidence type="ECO:0000256" key="2">
    <source>
        <dbReference type="ARBA" id="ARBA00007639"/>
    </source>
</evidence>
<comment type="caution">
    <text evidence="4">The sequence shown here is derived from an EMBL/GenBank/DDBJ whole genome shotgun (WGS) entry which is preliminary data.</text>
</comment>
<evidence type="ECO:0000259" key="3">
    <source>
        <dbReference type="Pfam" id="PF13407"/>
    </source>
</evidence>
<protein>
    <submittedName>
        <fullName evidence="4">Sugar ABC transporter substrate-binding protein</fullName>
    </submittedName>
</protein>
<reference evidence="5" key="1">
    <citation type="journal article" date="2019" name="Int. J. Syst. Evol. Microbiol.">
        <title>The Global Catalogue of Microorganisms (GCM) 10K type strain sequencing project: providing services to taxonomists for standard genome sequencing and annotation.</title>
        <authorList>
            <consortium name="The Broad Institute Genomics Platform"/>
            <consortium name="The Broad Institute Genome Sequencing Center for Infectious Disease"/>
            <person name="Wu L."/>
            <person name="Ma J."/>
        </authorList>
    </citation>
    <scope>NUCLEOTIDE SEQUENCE [LARGE SCALE GENOMIC DNA]</scope>
    <source>
        <strain evidence="5">JCM 17130</strain>
    </source>
</reference>
<comment type="similarity">
    <text evidence="2">Belongs to the bacterial solute-binding protein 2 family.</text>
</comment>
<feature type="domain" description="Periplasmic binding protein" evidence="3">
    <location>
        <begin position="52"/>
        <end position="300"/>
    </location>
</feature>
<dbReference type="SUPFAM" id="SSF53822">
    <property type="entry name" value="Periplasmic binding protein-like I"/>
    <property type="match status" value="1"/>
</dbReference>
<proteinExistence type="inferred from homology"/>
<sequence length="364" mass="39190">MFRRRAFVNCRTDRNRHSGGRMRSRWISAFVLTLVGITAGFAADDPPTNGHVVLISHAADSDVWWNTVKNAIRQAGDDYGVKVDYRNPPDGDLAGMARLLELAAARNYDGVAFDIADYDVLSKPAARITAKGIPIVTINSGTPQESAKLGAIMHIGQPEYAAGKAAGERARAAGITSFVCVNHYATNAASFQRCKGFADALGVDVRQSMIDSGVDPIVVQSKTSAYLRIHSGTQAMLALGPSSAEPALQALRKMGLAGKIYFCTFDLSPTIIAGIRSGDIAFAIDQQPYLQGYMAIAALAIVHQDHTRDPAAILARLKANPKFQERLKAYRLKPVYGADGVSTGPAYVTRDNVDLVAKYAGQYR</sequence>
<dbReference type="Pfam" id="PF13407">
    <property type="entry name" value="Peripla_BP_4"/>
    <property type="match status" value="1"/>
</dbReference>
<name>A0ABW0JLR7_9GAMM</name>
<dbReference type="PANTHER" id="PTHR30036:SF7">
    <property type="entry name" value="ABC TRANSPORTER PERIPLASMIC-BINDING PROTEIN YPHF"/>
    <property type="match status" value="1"/>
</dbReference>
<dbReference type="Gene3D" id="3.40.50.2300">
    <property type="match status" value="2"/>
</dbReference>
<dbReference type="InterPro" id="IPR050555">
    <property type="entry name" value="Bact_Solute-Bind_Prot2"/>
</dbReference>
<organism evidence="4 5">
    <name type="scientific">Rhodanobacter umsongensis</name>
    <dbReference type="NCBI Taxonomy" id="633153"/>
    <lineage>
        <taxon>Bacteria</taxon>
        <taxon>Pseudomonadati</taxon>
        <taxon>Pseudomonadota</taxon>
        <taxon>Gammaproteobacteria</taxon>
        <taxon>Lysobacterales</taxon>
        <taxon>Rhodanobacteraceae</taxon>
        <taxon>Rhodanobacter</taxon>
    </lineage>
</organism>
<evidence type="ECO:0000256" key="1">
    <source>
        <dbReference type="ARBA" id="ARBA00004418"/>
    </source>
</evidence>
<dbReference type="RefSeq" id="WP_377304990.1">
    <property type="nucleotide sequence ID" value="NZ_JBHSMK010000005.1"/>
</dbReference>
<dbReference type="InterPro" id="IPR025997">
    <property type="entry name" value="SBP_2_dom"/>
</dbReference>